<accession>A0A839U7Q0</accession>
<dbReference type="Proteomes" id="UP000554520">
    <property type="component" value="Unassembled WGS sequence"/>
</dbReference>
<feature type="compositionally biased region" description="Polar residues" evidence="1">
    <location>
        <begin position="97"/>
        <end position="110"/>
    </location>
</feature>
<proteinExistence type="predicted"/>
<keyword evidence="3" id="KW-1185">Reference proteome</keyword>
<sequence length="110" mass="12580">MNPLNSLEYRKAFNDYLRRGTPIRLSLKAEDLGHQTTHYIWRTRGDPQVRPSHIENNGKLFAWIVHRKPDTRVKITAAAVQRSPMNEGTANMPIRQSPATSMTGRINGRT</sequence>
<dbReference type="AlphaFoldDB" id="A0A839U7Q0"/>
<evidence type="ECO:0000313" key="2">
    <source>
        <dbReference type="EMBL" id="MBB3147156.1"/>
    </source>
</evidence>
<comment type="caution">
    <text evidence="2">The sequence shown here is derived from an EMBL/GenBank/DDBJ whole genome shotgun (WGS) entry which is preliminary data.</text>
</comment>
<evidence type="ECO:0000256" key="1">
    <source>
        <dbReference type="SAM" id="MobiDB-lite"/>
    </source>
</evidence>
<dbReference type="EMBL" id="JACHXN010000011">
    <property type="protein sequence ID" value="MBB3147156.1"/>
    <property type="molecule type" value="Genomic_DNA"/>
</dbReference>
<gene>
    <name evidence="2" type="ORF">FHS21_003572</name>
</gene>
<organism evidence="2 3">
    <name type="scientific">Phyllobacterium trifolii</name>
    <dbReference type="NCBI Taxonomy" id="300193"/>
    <lineage>
        <taxon>Bacteria</taxon>
        <taxon>Pseudomonadati</taxon>
        <taxon>Pseudomonadota</taxon>
        <taxon>Alphaproteobacteria</taxon>
        <taxon>Hyphomicrobiales</taxon>
        <taxon>Phyllobacteriaceae</taxon>
        <taxon>Phyllobacterium</taxon>
    </lineage>
</organism>
<name>A0A839U7Q0_9HYPH</name>
<protein>
    <submittedName>
        <fullName evidence="2">Uncharacterized protein</fullName>
    </submittedName>
</protein>
<evidence type="ECO:0000313" key="3">
    <source>
        <dbReference type="Proteomes" id="UP000554520"/>
    </source>
</evidence>
<feature type="region of interest" description="Disordered" evidence="1">
    <location>
        <begin position="80"/>
        <end position="110"/>
    </location>
</feature>
<reference evidence="2 3" key="1">
    <citation type="submission" date="2020-08" db="EMBL/GenBank/DDBJ databases">
        <title>Genomic Encyclopedia of Type Strains, Phase III (KMG-III): the genomes of soil and plant-associated and newly described type strains.</title>
        <authorList>
            <person name="Whitman W."/>
        </authorList>
    </citation>
    <scope>NUCLEOTIDE SEQUENCE [LARGE SCALE GENOMIC DNA]</scope>
    <source>
        <strain evidence="2 3">CECT 7015</strain>
    </source>
</reference>